<gene>
    <name evidence="2" type="ORF">GTA08_BOTSDO02682</name>
</gene>
<feature type="transmembrane region" description="Helical" evidence="1">
    <location>
        <begin position="484"/>
        <end position="506"/>
    </location>
</feature>
<evidence type="ECO:0000313" key="2">
    <source>
        <dbReference type="EMBL" id="KAF4309083.1"/>
    </source>
</evidence>
<organism evidence="2 3">
    <name type="scientific">Botryosphaeria dothidea</name>
    <dbReference type="NCBI Taxonomy" id="55169"/>
    <lineage>
        <taxon>Eukaryota</taxon>
        <taxon>Fungi</taxon>
        <taxon>Dikarya</taxon>
        <taxon>Ascomycota</taxon>
        <taxon>Pezizomycotina</taxon>
        <taxon>Dothideomycetes</taxon>
        <taxon>Dothideomycetes incertae sedis</taxon>
        <taxon>Botryosphaeriales</taxon>
        <taxon>Botryosphaeriaceae</taxon>
        <taxon>Botryosphaeria</taxon>
    </lineage>
</organism>
<keyword evidence="1" id="KW-0812">Transmembrane</keyword>
<dbReference type="OrthoDB" id="3912677at2759"/>
<evidence type="ECO:0000313" key="3">
    <source>
        <dbReference type="Proteomes" id="UP000572817"/>
    </source>
</evidence>
<keyword evidence="1" id="KW-1133">Transmembrane helix</keyword>
<dbReference type="Proteomes" id="UP000572817">
    <property type="component" value="Unassembled WGS sequence"/>
</dbReference>
<sequence>MERGDLTLITDFGVANGTAFEPSSIDWRPVSRVYAIANYSLPHPSGTYSQYAFQKFDDPRALETTANTTANAQVFVASAACEALTLERADSEEQWIYDPVMYPNGTIDHVKNQDPSHVALNITLSSESCSFINFRSLQSVGYMAGDLVPNTLNTTRTVICNDSEPRFIVSLSSTNVTDTMRPLPADLIKYSGTICRPKYGIYQAAIKVNVNNSVVAAPMVSIEPDAQPSILPNVSATDLVTALGSSLSVAYNDMDFPDYFLKVHARLTQEEILSNGTLLAESVQETFPKVTAQIDDMYLTISAQQRISGYAIEMETRLIVRSTGFISLEVLFICMTACTIWVMRKRPGNAVSRDPGSVIGIATILARSPQLCKALQGTGSLSLHALRERIHEKRFSTSIQGGFGISESYQDDPDPNSPTHLLPLGTPSRKIIWYRPFSVKSAGKVLAVMTPVVVLAALEAVLQMSQAHAGLADIRHNRYVHYSFTLLPTAILVGIGMMFAALDFSARVFHPFHLMRRGNAYWSAISSDLLGKVGLHCFWDTLRQQNIVLANASLCIILSPFLTIVASGLFFTVTMPQRYDIRLSQMDSVSEKPWYSDMSDNQEGFTIANLIFFDNSSEPLFTYNDLAFPRVEFLSPTNKTLSDRFGNSQVSARLPALRARTHCTFLPDDMIIDTTYDKFTHQGSNLSVIFEAQVPEGCGWGQYGTSNNESVVFDITVLKDRSFGIWHTTLDGIVNRPWCPITWAIFGQAGVQQATSVTAMHCRPYMERVDTDVTFNAKDFSFDPTRPPVPDDSTAVYIQSISWSRRETNIFVPSLEDADPSPLSITMGPAVVDGLFAAVPGQDLLGVANRDRLRATVQRVYGRIFAQIFNTLRETALEVPYRVRLKQSAVSTRLLEGLLGVIALSAVLTFAMLDTRRVLPKNPCSIAAMASLLACADMLQKDVIPEGTEYMTGGR</sequence>
<keyword evidence="3" id="KW-1185">Reference proteome</keyword>
<dbReference type="EMBL" id="WWBZ02000016">
    <property type="protein sequence ID" value="KAF4309083.1"/>
    <property type="molecule type" value="Genomic_DNA"/>
</dbReference>
<keyword evidence="1" id="KW-0472">Membrane</keyword>
<dbReference type="PANTHER" id="PTHR37544">
    <property type="entry name" value="SPRAY-RELATED"/>
    <property type="match status" value="1"/>
</dbReference>
<feature type="transmembrane region" description="Helical" evidence="1">
    <location>
        <begin position="547"/>
        <end position="573"/>
    </location>
</feature>
<protein>
    <submittedName>
        <fullName evidence="2">Uncharacterized protein</fullName>
    </submittedName>
</protein>
<feature type="transmembrane region" description="Helical" evidence="1">
    <location>
        <begin position="324"/>
        <end position="343"/>
    </location>
</feature>
<dbReference type="InterPro" id="IPR021840">
    <property type="entry name" value="DUF3433"/>
</dbReference>
<feature type="transmembrane region" description="Helical" evidence="1">
    <location>
        <begin position="894"/>
        <end position="913"/>
    </location>
</feature>
<evidence type="ECO:0000256" key="1">
    <source>
        <dbReference type="SAM" id="Phobius"/>
    </source>
</evidence>
<name>A0A8H4IYY1_9PEZI</name>
<dbReference type="Pfam" id="PF11915">
    <property type="entry name" value="DUF3433"/>
    <property type="match status" value="1"/>
</dbReference>
<dbReference type="AlphaFoldDB" id="A0A8H4IYY1"/>
<reference evidence="2" key="1">
    <citation type="submission" date="2020-04" db="EMBL/GenBank/DDBJ databases">
        <title>Genome Assembly and Annotation of Botryosphaeria dothidea sdau 11-99, a Latent Pathogen of Apple Fruit Ring Rot in China.</title>
        <authorList>
            <person name="Yu C."/>
            <person name="Diao Y."/>
            <person name="Lu Q."/>
            <person name="Zhao J."/>
            <person name="Cui S."/>
            <person name="Peng C."/>
            <person name="He B."/>
            <person name="Liu H."/>
        </authorList>
    </citation>
    <scope>NUCLEOTIDE SEQUENCE [LARGE SCALE GENOMIC DNA]</scope>
    <source>
        <strain evidence="2">Sdau11-99</strain>
    </source>
</reference>
<dbReference type="PANTHER" id="PTHR37544:SF1">
    <property type="entry name" value="PHOSPHORIBOSYLAMINOIMIDAZOLE-SUCCINOCARBOXAMIDE SYNTHASE"/>
    <property type="match status" value="1"/>
</dbReference>
<proteinExistence type="predicted"/>
<comment type="caution">
    <text evidence="2">The sequence shown here is derived from an EMBL/GenBank/DDBJ whole genome shotgun (WGS) entry which is preliminary data.</text>
</comment>
<accession>A0A8H4IYY1</accession>